<evidence type="ECO:0000256" key="3">
    <source>
        <dbReference type="ARBA" id="ARBA00022490"/>
    </source>
</evidence>
<dbReference type="NCBIfam" id="TIGR00663">
    <property type="entry name" value="dnan"/>
    <property type="match status" value="1"/>
</dbReference>
<evidence type="ECO:0000256" key="1">
    <source>
        <dbReference type="ARBA" id="ARBA00004496"/>
    </source>
</evidence>
<dbReference type="EMBL" id="RBXR01000001">
    <property type="protein sequence ID" value="RKT71258.1"/>
    <property type="molecule type" value="Genomic_DNA"/>
</dbReference>
<dbReference type="InterPro" id="IPR022635">
    <property type="entry name" value="DNA_polIII_beta_C"/>
</dbReference>
<dbReference type="GO" id="GO:0009360">
    <property type="term" value="C:DNA polymerase III complex"/>
    <property type="evidence" value="ECO:0007669"/>
    <property type="project" value="InterPro"/>
</dbReference>
<reference evidence="13 14" key="1">
    <citation type="submission" date="2018-10" db="EMBL/GenBank/DDBJ databases">
        <title>Sequencing the genomes of 1000 actinobacteria strains.</title>
        <authorList>
            <person name="Klenk H.-P."/>
        </authorList>
    </citation>
    <scope>NUCLEOTIDE SEQUENCE [LARGE SCALE GENOMIC DNA]</scope>
    <source>
        <strain evidence="13 14">DSM 43911</strain>
    </source>
</reference>
<evidence type="ECO:0000256" key="4">
    <source>
        <dbReference type="ARBA" id="ARBA00022679"/>
    </source>
</evidence>
<comment type="similarity">
    <text evidence="2">Belongs to the beta sliding clamp family.</text>
</comment>
<dbReference type="Gene3D" id="3.10.150.10">
    <property type="entry name" value="DNA Polymerase III, subunit A, domain 2"/>
    <property type="match status" value="3"/>
</dbReference>
<comment type="subcellular location">
    <subcellularLocation>
        <location evidence="1">Cytoplasm</location>
    </subcellularLocation>
</comment>
<dbReference type="SUPFAM" id="SSF55979">
    <property type="entry name" value="DNA clamp"/>
    <property type="match status" value="3"/>
</dbReference>
<dbReference type="InterPro" id="IPR046938">
    <property type="entry name" value="DNA_clamp_sf"/>
</dbReference>
<sequence>MVAVTVLGMDLTATTADLAAAATEVARLLPTRVLDPVLAGLVLRAGGTGVELAGSDRERAVRLHRPATTHTDGEVLVPAKPFADTLRSLDDPQVRLVVEGSRLAIRTTTARFALPLLDLDTHPGVPGLPPKAGEIPSEVLAAALVPVASATSKDDVLPIFTGIRMTGTDRHVELIATDRYRMAYATVPWTPEGSLNVLAPAALMADVSRLPQHTVVTIHADEDRIALSWPGGSVSTALLAAPFPDDRARTLLEAVIDSTVVVEADALAGAVRRATPYSGPHGSVTLHVEDSELRVRGSDPQTGESEESVKATTEGNRVTKTFQARYLADALKAFSGRRVELRIQDGLRSTVLTAPPADDGIELKYLVVPLRTVV</sequence>
<dbReference type="InterPro" id="IPR022637">
    <property type="entry name" value="DNA_polIII_beta_cen"/>
</dbReference>
<keyword evidence="6" id="KW-0235">DNA replication</keyword>
<protein>
    <submittedName>
        <fullName evidence="13">DNA polymerase-3 subunit beta</fullName>
    </submittedName>
</protein>
<dbReference type="Pfam" id="PF02767">
    <property type="entry name" value="DNA_pol3_beta_2"/>
    <property type="match status" value="1"/>
</dbReference>
<keyword evidence="4" id="KW-0808">Transferase</keyword>
<keyword evidence="5" id="KW-0548">Nucleotidyltransferase</keyword>
<evidence type="ECO:0000256" key="6">
    <source>
        <dbReference type="ARBA" id="ARBA00022705"/>
    </source>
</evidence>
<gene>
    <name evidence="13" type="ORF">DFJ66_4540</name>
</gene>
<evidence type="ECO:0000313" key="13">
    <source>
        <dbReference type="EMBL" id="RKT71258.1"/>
    </source>
</evidence>
<evidence type="ECO:0000313" key="14">
    <source>
        <dbReference type="Proteomes" id="UP000272729"/>
    </source>
</evidence>
<evidence type="ECO:0000256" key="2">
    <source>
        <dbReference type="ARBA" id="ARBA00010752"/>
    </source>
</evidence>
<evidence type="ECO:0000259" key="12">
    <source>
        <dbReference type="Pfam" id="PF02768"/>
    </source>
</evidence>
<keyword evidence="7" id="KW-0239">DNA-directed DNA polymerase</keyword>
<dbReference type="PANTHER" id="PTHR30478:SF0">
    <property type="entry name" value="BETA SLIDING CLAMP"/>
    <property type="match status" value="1"/>
</dbReference>
<dbReference type="GO" id="GO:0008408">
    <property type="term" value="F:3'-5' exonuclease activity"/>
    <property type="evidence" value="ECO:0007669"/>
    <property type="project" value="InterPro"/>
</dbReference>
<evidence type="ECO:0000256" key="9">
    <source>
        <dbReference type="SAM" id="MobiDB-lite"/>
    </source>
</evidence>
<name>A0A495XI38_9PSEU</name>
<dbReference type="CDD" id="cd00140">
    <property type="entry name" value="beta_clamp"/>
    <property type="match status" value="1"/>
</dbReference>
<dbReference type="GO" id="GO:0003677">
    <property type="term" value="F:DNA binding"/>
    <property type="evidence" value="ECO:0007669"/>
    <property type="project" value="UniProtKB-KW"/>
</dbReference>
<feature type="domain" description="DNA polymerase III beta sliding clamp N-terminal" evidence="10">
    <location>
        <begin position="9"/>
        <end position="124"/>
    </location>
</feature>
<keyword evidence="14" id="KW-1185">Reference proteome</keyword>
<dbReference type="InterPro" id="IPR001001">
    <property type="entry name" value="DNA_polIII_beta"/>
</dbReference>
<dbReference type="Proteomes" id="UP000272729">
    <property type="component" value="Unassembled WGS sequence"/>
</dbReference>
<evidence type="ECO:0000256" key="7">
    <source>
        <dbReference type="ARBA" id="ARBA00022932"/>
    </source>
</evidence>
<keyword evidence="8" id="KW-0238">DNA-binding</keyword>
<comment type="caution">
    <text evidence="13">The sequence shown here is derived from an EMBL/GenBank/DDBJ whole genome shotgun (WGS) entry which is preliminary data.</text>
</comment>
<evidence type="ECO:0000259" key="10">
    <source>
        <dbReference type="Pfam" id="PF00712"/>
    </source>
</evidence>
<accession>A0A495XI38</accession>
<evidence type="ECO:0000256" key="8">
    <source>
        <dbReference type="ARBA" id="ARBA00023125"/>
    </source>
</evidence>
<feature type="region of interest" description="Disordered" evidence="9">
    <location>
        <begin position="295"/>
        <end position="314"/>
    </location>
</feature>
<dbReference type="GO" id="GO:0005737">
    <property type="term" value="C:cytoplasm"/>
    <property type="evidence" value="ECO:0007669"/>
    <property type="project" value="UniProtKB-SubCell"/>
</dbReference>
<feature type="domain" description="DNA polymerase III beta sliding clamp central" evidence="11">
    <location>
        <begin position="134"/>
        <end position="245"/>
    </location>
</feature>
<proteinExistence type="inferred from homology"/>
<dbReference type="AlphaFoldDB" id="A0A495XI38"/>
<dbReference type="InterPro" id="IPR022634">
    <property type="entry name" value="DNA_polIII_beta_N"/>
</dbReference>
<dbReference type="GO" id="GO:0003887">
    <property type="term" value="F:DNA-directed DNA polymerase activity"/>
    <property type="evidence" value="ECO:0007669"/>
    <property type="project" value="UniProtKB-KW"/>
</dbReference>
<dbReference type="Pfam" id="PF00712">
    <property type="entry name" value="DNA_pol3_beta"/>
    <property type="match status" value="1"/>
</dbReference>
<dbReference type="Pfam" id="PF02768">
    <property type="entry name" value="DNA_pol3_beta_3"/>
    <property type="match status" value="1"/>
</dbReference>
<dbReference type="GO" id="GO:0006271">
    <property type="term" value="P:DNA strand elongation involved in DNA replication"/>
    <property type="evidence" value="ECO:0007669"/>
    <property type="project" value="TreeGrafter"/>
</dbReference>
<evidence type="ECO:0000259" key="11">
    <source>
        <dbReference type="Pfam" id="PF02767"/>
    </source>
</evidence>
<keyword evidence="3" id="KW-0963">Cytoplasm</keyword>
<dbReference type="PANTHER" id="PTHR30478">
    <property type="entry name" value="DNA POLYMERASE III SUBUNIT BETA"/>
    <property type="match status" value="1"/>
</dbReference>
<organism evidence="13 14">
    <name type="scientific">Saccharothrix variisporea</name>
    <dbReference type="NCBI Taxonomy" id="543527"/>
    <lineage>
        <taxon>Bacteria</taxon>
        <taxon>Bacillati</taxon>
        <taxon>Actinomycetota</taxon>
        <taxon>Actinomycetes</taxon>
        <taxon>Pseudonocardiales</taxon>
        <taxon>Pseudonocardiaceae</taxon>
        <taxon>Saccharothrix</taxon>
    </lineage>
</organism>
<feature type="domain" description="DNA polymerase III beta sliding clamp C-terminal" evidence="12">
    <location>
        <begin position="257"/>
        <end position="369"/>
    </location>
</feature>
<dbReference type="SMART" id="SM00480">
    <property type="entry name" value="POL3Bc"/>
    <property type="match status" value="1"/>
</dbReference>
<evidence type="ECO:0000256" key="5">
    <source>
        <dbReference type="ARBA" id="ARBA00022695"/>
    </source>
</evidence>